<dbReference type="SUPFAM" id="SSF49899">
    <property type="entry name" value="Concanavalin A-like lectins/glucanases"/>
    <property type="match status" value="1"/>
</dbReference>
<evidence type="ECO:0000256" key="4">
    <source>
        <dbReference type="ARBA" id="ARBA00023001"/>
    </source>
</evidence>
<evidence type="ECO:0000256" key="2">
    <source>
        <dbReference type="ARBA" id="ARBA00006044"/>
    </source>
</evidence>
<comment type="catalytic activity">
    <reaction evidence="1">
        <text>Endohydrolysis of (1-&gt;4)-beta-D-glucosidic linkages in cellulose, lichenin and cereal beta-D-glucans.</text>
        <dbReference type="EC" id="3.2.1.4"/>
    </reaction>
</comment>
<dbReference type="GO" id="GO:0030245">
    <property type="term" value="P:cellulose catabolic process"/>
    <property type="evidence" value="ECO:0007669"/>
    <property type="project" value="UniProtKB-KW"/>
</dbReference>
<dbReference type="EMBL" id="CP034204">
    <property type="protein sequence ID" value="QBZ53963.1"/>
    <property type="molecule type" value="Genomic_DNA"/>
</dbReference>
<keyword evidence="4 9" id="KW-0136">Cellulose degradation</keyword>
<dbReference type="EC" id="3.2.1.-" evidence="9"/>
<dbReference type="Pfam" id="PF00840">
    <property type="entry name" value="Glyco_hydro_7"/>
    <property type="match status" value="1"/>
</dbReference>
<dbReference type="PRINTS" id="PR00734">
    <property type="entry name" value="GLHYDRLASE7"/>
</dbReference>
<proteinExistence type="inferred from homology"/>
<dbReference type="GO" id="GO:0008810">
    <property type="term" value="F:cellulase activity"/>
    <property type="evidence" value="ECO:0007669"/>
    <property type="project" value="UniProtKB-EC"/>
</dbReference>
<dbReference type="Gene3D" id="2.70.100.10">
    <property type="entry name" value="Glycoside hydrolase, family 7, domain"/>
    <property type="match status" value="1"/>
</dbReference>
<keyword evidence="6" id="KW-0119">Carbohydrate metabolism</keyword>
<organism evidence="10 11">
    <name type="scientific">Pyricularia oryzae</name>
    <name type="common">Rice blast fungus</name>
    <name type="synonym">Magnaporthe oryzae</name>
    <dbReference type="NCBI Taxonomy" id="318829"/>
    <lineage>
        <taxon>Eukaryota</taxon>
        <taxon>Fungi</taxon>
        <taxon>Dikarya</taxon>
        <taxon>Ascomycota</taxon>
        <taxon>Pezizomycotina</taxon>
        <taxon>Sordariomycetes</taxon>
        <taxon>Sordariomycetidae</taxon>
        <taxon>Magnaporthales</taxon>
        <taxon>Pyriculariaceae</taxon>
        <taxon>Pyricularia</taxon>
    </lineage>
</organism>
<evidence type="ECO:0000256" key="1">
    <source>
        <dbReference type="ARBA" id="ARBA00000966"/>
    </source>
</evidence>
<dbReference type="AlphaFoldDB" id="A0A4P7MVC8"/>
<dbReference type="Proteomes" id="UP000294847">
    <property type="component" value="Chromosome 1"/>
</dbReference>
<dbReference type="CDD" id="cd07999">
    <property type="entry name" value="GH7_CBH_EG"/>
    <property type="match status" value="1"/>
</dbReference>
<protein>
    <recommendedName>
        <fullName evidence="9">Glucanase</fullName>
        <ecNumber evidence="9">3.2.1.-</ecNumber>
    </recommendedName>
</protein>
<keyword evidence="8 9" id="KW-0624">Polysaccharide degradation</keyword>
<dbReference type="InterPro" id="IPR001722">
    <property type="entry name" value="Glyco_hydro_7"/>
</dbReference>
<evidence type="ECO:0000256" key="8">
    <source>
        <dbReference type="ARBA" id="ARBA00023326"/>
    </source>
</evidence>
<evidence type="ECO:0000256" key="9">
    <source>
        <dbReference type="RuleBase" id="RU361164"/>
    </source>
</evidence>
<evidence type="ECO:0000256" key="5">
    <source>
        <dbReference type="ARBA" id="ARBA00023180"/>
    </source>
</evidence>
<sequence>MARTSGIPAALVCFIAALSVATGQQIGTEIPEIHPELPTQFCTRKDGCVVRKTKIVADVMFRPMHVKDNVSMPCTAAFGTALCPDAATCTRNCVLEGVDYDSLGVATKGNALKLNQYLFNGAEYKKVAPRVYLLGEDDRNYELMKLVNMELAFDVDVSQLGCGMNGALYFSEMDVSGSRSDLNPAGAAYGTGECDAQCFQDQNFTNGVANLEHPPPGACCNEMDIWEANRMATALTPHTCSKPSSFRCTGEECGKGKAGVCDKSGCQINPYKLGDKKFYGPGGTIDTNKRFTVLTQFVHEHPEAGIDISRAGPLKEIRRKYIQDGRVIEDVHTSNASFSPLKGMDQRFCDTYGSEAYTRLGGIVGTGQSMARGMVLIFSIWNSEGDFMKWLDAGDRGPCGPTDGDPKKIKQETPNVSVTYSNIKWGELGTVLGHDASPGAKGDEAKARLAANSGGATAPAVTGGSVLGLAIVLLALVHLF</sequence>
<accession>A0A4P7MVC8</accession>
<dbReference type="PANTHER" id="PTHR33753:SF1">
    <property type="entry name" value="ENDO-BETA-1,4-GLUCANASE CELB"/>
    <property type="match status" value="1"/>
</dbReference>
<evidence type="ECO:0000256" key="3">
    <source>
        <dbReference type="ARBA" id="ARBA00022801"/>
    </source>
</evidence>
<reference evidence="10 11" key="1">
    <citation type="journal article" date="2019" name="Mol. Biol. Evol.">
        <title>Blast fungal genomes show frequent chromosomal changes, gene gains and losses, and effector gene turnover.</title>
        <authorList>
            <person name="Gomez Luciano L.B."/>
            <person name="Jason Tsai I."/>
            <person name="Chuma I."/>
            <person name="Tosa Y."/>
            <person name="Chen Y.H."/>
            <person name="Li J.Y."/>
            <person name="Li M.Y."/>
            <person name="Jade Lu M.Y."/>
            <person name="Nakayashiki H."/>
            <person name="Li W.H."/>
        </authorList>
    </citation>
    <scope>NUCLEOTIDE SEQUENCE [LARGE SCALE GENOMIC DNA]</scope>
    <source>
        <strain evidence="10">MZ5-1-6</strain>
    </source>
</reference>
<dbReference type="InterPro" id="IPR037019">
    <property type="entry name" value="Glyco_hydro_7_sf"/>
</dbReference>
<dbReference type="VEuPathDB" id="FungiDB:M_BR32_EuGene_00082421"/>
<evidence type="ECO:0000313" key="11">
    <source>
        <dbReference type="Proteomes" id="UP000294847"/>
    </source>
</evidence>
<evidence type="ECO:0000256" key="7">
    <source>
        <dbReference type="ARBA" id="ARBA00023295"/>
    </source>
</evidence>
<dbReference type="PANTHER" id="PTHR33753">
    <property type="entry name" value="1,4-BETA-D-GLUCAN CELLOBIOHYDROLASE B"/>
    <property type="match status" value="1"/>
</dbReference>
<evidence type="ECO:0000256" key="6">
    <source>
        <dbReference type="ARBA" id="ARBA00023277"/>
    </source>
</evidence>
<gene>
    <name evidence="10" type="ORF">PoMZ_09653</name>
</gene>
<comment type="similarity">
    <text evidence="2 9">Belongs to the glycosyl hydrolase 7 (cellulase C) family.</text>
</comment>
<keyword evidence="7 9" id="KW-0326">Glycosidase</keyword>
<name>A0A4P7MVC8_PYROR</name>
<keyword evidence="3 9" id="KW-0378">Hydrolase</keyword>
<evidence type="ECO:0000313" key="10">
    <source>
        <dbReference type="EMBL" id="QBZ53963.1"/>
    </source>
</evidence>
<dbReference type="InterPro" id="IPR013320">
    <property type="entry name" value="ConA-like_dom_sf"/>
</dbReference>
<keyword evidence="5" id="KW-0325">Glycoprotein</keyword>